<dbReference type="AlphaFoldDB" id="A0AAN9JPT5"/>
<comment type="caution">
    <text evidence="1">The sequence shown here is derived from an EMBL/GenBank/DDBJ whole genome shotgun (WGS) entry which is preliminary data.</text>
</comment>
<dbReference type="EMBL" id="JAYKXN010000003">
    <property type="protein sequence ID" value="KAK7302084.1"/>
    <property type="molecule type" value="Genomic_DNA"/>
</dbReference>
<dbReference type="Proteomes" id="UP001359559">
    <property type="component" value="Unassembled WGS sequence"/>
</dbReference>
<accession>A0AAN9JPT5</accession>
<proteinExistence type="predicted"/>
<protein>
    <submittedName>
        <fullName evidence="1">Uncharacterized protein</fullName>
    </submittedName>
</protein>
<reference evidence="1 2" key="1">
    <citation type="submission" date="2024-01" db="EMBL/GenBank/DDBJ databases">
        <title>The genomes of 5 underutilized Papilionoideae crops provide insights into root nodulation and disease resistance.</title>
        <authorList>
            <person name="Yuan L."/>
        </authorList>
    </citation>
    <scope>NUCLEOTIDE SEQUENCE [LARGE SCALE GENOMIC DNA]</scope>
    <source>
        <strain evidence="1">LY-2023</strain>
        <tissue evidence="1">Leaf</tissue>
    </source>
</reference>
<name>A0AAN9JPT5_CLITE</name>
<sequence>MVMLCEWKSPIEIVNAVADKVIQAGVVGKVGVRGTILGDNLLSGTLNLINSYSNNLQLLNLVDNSITAFQPNNVPNFELIMANNPVCLENRVSQLSYCKVPQIIPVYSTPPNNYSPASCSSNQISWPNYKYAFPYTGLLISRALSFSNYNNTNYYKDLEQTLVDTFHKQNVIDTGCFPFSNWSFQYNWSVKYCFSA</sequence>
<organism evidence="1 2">
    <name type="scientific">Clitoria ternatea</name>
    <name type="common">Butterfly pea</name>
    <dbReference type="NCBI Taxonomy" id="43366"/>
    <lineage>
        <taxon>Eukaryota</taxon>
        <taxon>Viridiplantae</taxon>
        <taxon>Streptophyta</taxon>
        <taxon>Embryophyta</taxon>
        <taxon>Tracheophyta</taxon>
        <taxon>Spermatophyta</taxon>
        <taxon>Magnoliopsida</taxon>
        <taxon>eudicotyledons</taxon>
        <taxon>Gunneridae</taxon>
        <taxon>Pentapetalae</taxon>
        <taxon>rosids</taxon>
        <taxon>fabids</taxon>
        <taxon>Fabales</taxon>
        <taxon>Fabaceae</taxon>
        <taxon>Papilionoideae</taxon>
        <taxon>50 kb inversion clade</taxon>
        <taxon>NPAAA clade</taxon>
        <taxon>indigoferoid/millettioid clade</taxon>
        <taxon>Phaseoleae</taxon>
        <taxon>Clitoria</taxon>
    </lineage>
</organism>
<gene>
    <name evidence="1" type="ORF">RJT34_12963</name>
</gene>
<evidence type="ECO:0000313" key="1">
    <source>
        <dbReference type="EMBL" id="KAK7302084.1"/>
    </source>
</evidence>
<evidence type="ECO:0000313" key="2">
    <source>
        <dbReference type="Proteomes" id="UP001359559"/>
    </source>
</evidence>
<keyword evidence="2" id="KW-1185">Reference proteome</keyword>